<dbReference type="Proteomes" id="UP000027463">
    <property type="component" value="Unassembled WGS sequence"/>
</dbReference>
<proteinExistence type="predicted"/>
<protein>
    <submittedName>
        <fullName evidence="1">Uncharacterized protein</fullName>
    </submittedName>
</protein>
<organism evidence="1 2">
    <name type="scientific">Thalassospira permensis NBRC 106175</name>
    <dbReference type="NCBI Taxonomy" id="1353532"/>
    <lineage>
        <taxon>Bacteria</taxon>
        <taxon>Pseudomonadati</taxon>
        <taxon>Pseudomonadota</taxon>
        <taxon>Alphaproteobacteria</taxon>
        <taxon>Rhodospirillales</taxon>
        <taxon>Thalassospiraceae</taxon>
        <taxon>Thalassospira</taxon>
    </lineage>
</organism>
<keyword evidence="2" id="KW-1185">Reference proteome</keyword>
<comment type="caution">
    <text evidence="1">The sequence shown here is derived from an EMBL/GenBank/DDBJ whole genome shotgun (WGS) entry which is preliminary data.</text>
</comment>
<accession>A0ABR4TUY8</accession>
<name>A0ABR4TUY8_9PROT</name>
<evidence type="ECO:0000313" key="2">
    <source>
        <dbReference type="Proteomes" id="UP000027463"/>
    </source>
</evidence>
<evidence type="ECO:0000313" key="1">
    <source>
        <dbReference type="EMBL" id="KEO59622.1"/>
    </source>
</evidence>
<dbReference type="EMBL" id="AUNC01000001">
    <property type="protein sequence ID" value="KEO59622.1"/>
    <property type="molecule type" value="Genomic_DNA"/>
</dbReference>
<gene>
    <name evidence="1" type="ORF">SMB34_01160</name>
</gene>
<sequence>MSKMNLRDIPVRIADFQSGFARSQPGFYNSHGMTQDLPT</sequence>
<reference evidence="1 2" key="1">
    <citation type="submission" date="2013-07" db="EMBL/GenBank/DDBJ databases">
        <title>Thalassospira permensis NBRC 106175 Genome Sequencing.</title>
        <authorList>
            <person name="Lai Q."/>
            <person name="Shao Z."/>
        </authorList>
    </citation>
    <scope>NUCLEOTIDE SEQUENCE [LARGE SCALE GENOMIC DNA]</scope>
    <source>
        <strain evidence="1 2">NBRC 106175</strain>
    </source>
</reference>